<dbReference type="InterPro" id="IPR011650">
    <property type="entry name" value="Peptidase_M20_dimer"/>
</dbReference>
<dbReference type="PIRSF" id="PIRSF037226">
    <property type="entry name" value="Amidohydrolase_ACY1L2_prd"/>
    <property type="match status" value="1"/>
</dbReference>
<dbReference type="Pfam" id="PF01546">
    <property type="entry name" value="Peptidase_M20"/>
    <property type="match status" value="1"/>
</dbReference>
<dbReference type="AlphaFoldDB" id="A0A540VD81"/>
<dbReference type="CDD" id="cd05672">
    <property type="entry name" value="M20_ACY1L2-like"/>
    <property type="match status" value="1"/>
</dbReference>
<dbReference type="GO" id="GO:0046657">
    <property type="term" value="P:folic acid catabolic process"/>
    <property type="evidence" value="ECO:0007669"/>
    <property type="project" value="TreeGrafter"/>
</dbReference>
<evidence type="ECO:0000259" key="2">
    <source>
        <dbReference type="Pfam" id="PF07687"/>
    </source>
</evidence>
<dbReference type="SUPFAM" id="SSF55031">
    <property type="entry name" value="Bacterial exopeptidase dimerisation domain"/>
    <property type="match status" value="1"/>
</dbReference>
<proteinExistence type="inferred from homology"/>
<dbReference type="InterPro" id="IPR017144">
    <property type="entry name" value="Xaa-Arg_dipeptidase"/>
</dbReference>
<dbReference type="SUPFAM" id="SSF53187">
    <property type="entry name" value="Zn-dependent exopeptidases"/>
    <property type="match status" value="1"/>
</dbReference>
<dbReference type="InterPro" id="IPR052030">
    <property type="entry name" value="Peptidase_M20/M20A_hydrolases"/>
</dbReference>
<accession>A0A540VD81</accession>
<organism evidence="3 4">
    <name type="scientific">Litorilinea aerophila</name>
    <dbReference type="NCBI Taxonomy" id="1204385"/>
    <lineage>
        <taxon>Bacteria</taxon>
        <taxon>Bacillati</taxon>
        <taxon>Chloroflexota</taxon>
        <taxon>Caldilineae</taxon>
        <taxon>Caldilineales</taxon>
        <taxon>Caldilineaceae</taxon>
        <taxon>Litorilinea</taxon>
    </lineage>
</organism>
<evidence type="ECO:0000256" key="1">
    <source>
        <dbReference type="PIRNR" id="PIRNR037226"/>
    </source>
</evidence>
<dbReference type="Gene3D" id="3.30.70.360">
    <property type="match status" value="1"/>
</dbReference>
<comment type="caution">
    <text evidence="3">The sequence shown here is derived from an EMBL/GenBank/DDBJ whole genome shotgun (WGS) entry which is preliminary data.</text>
</comment>
<dbReference type="EMBL" id="VIGC01000021">
    <property type="protein sequence ID" value="TQE94726.1"/>
    <property type="molecule type" value="Genomic_DNA"/>
</dbReference>
<dbReference type="InterPro" id="IPR017439">
    <property type="entry name" value="Amidohydrolase"/>
</dbReference>
<dbReference type="GO" id="GO:0005737">
    <property type="term" value="C:cytoplasm"/>
    <property type="evidence" value="ECO:0007669"/>
    <property type="project" value="TreeGrafter"/>
</dbReference>
<evidence type="ECO:0000313" key="4">
    <source>
        <dbReference type="Proteomes" id="UP000317371"/>
    </source>
</evidence>
<dbReference type="GO" id="GO:0016805">
    <property type="term" value="F:dipeptidase activity"/>
    <property type="evidence" value="ECO:0007669"/>
    <property type="project" value="InterPro"/>
</dbReference>
<reference evidence="3 4" key="1">
    <citation type="submission" date="2019-06" db="EMBL/GenBank/DDBJ databases">
        <title>Genome sequence of Litorilinea aerophila BAA-2444.</title>
        <authorList>
            <person name="Maclea K.S."/>
            <person name="Maurais E.G."/>
            <person name="Iannazzi L.C."/>
        </authorList>
    </citation>
    <scope>NUCLEOTIDE SEQUENCE [LARGE SCALE GENOMIC DNA]</scope>
    <source>
        <strain evidence="3 4">ATCC BAA-2444</strain>
    </source>
</reference>
<dbReference type="InterPro" id="IPR036264">
    <property type="entry name" value="Bact_exopeptidase_dim_dom"/>
</dbReference>
<protein>
    <recommendedName>
        <fullName evidence="1">Peptidase M20 domain-containing protein 2</fullName>
    </recommendedName>
</protein>
<dbReference type="Gene3D" id="3.40.630.10">
    <property type="entry name" value="Zn peptidases"/>
    <property type="match status" value="1"/>
</dbReference>
<feature type="domain" description="Peptidase M20 dimerisation" evidence="2">
    <location>
        <begin position="168"/>
        <end position="257"/>
    </location>
</feature>
<evidence type="ECO:0000313" key="3">
    <source>
        <dbReference type="EMBL" id="TQE94726.1"/>
    </source>
</evidence>
<dbReference type="OrthoDB" id="9781032at2"/>
<dbReference type="InParanoid" id="A0A540VD81"/>
<dbReference type="Proteomes" id="UP000317371">
    <property type="component" value="Unassembled WGS sequence"/>
</dbReference>
<dbReference type="PANTHER" id="PTHR30575">
    <property type="entry name" value="PEPTIDASE M20"/>
    <property type="match status" value="1"/>
</dbReference>
<sequence length="399" mass="42642">MKARVQEYLDEIADRLIQISQTLHANPEVAFEEYQSMALLADTAEAHGFQVKRGVAGLETAFVATSRGKPERPAIAFIAEYDALPGLGHACGHNIIGTAATGAALALQAIRDEIPGTIKLIGTPAEERGGGKVIMAERGVFDGLDAAMMVHPGTKAMTTRGTLASNKLRFEFFGKSAHAAAAPDKGINALDACIQTFNNINALRQHLTPDVRIHGIITHGGEAPNIVPEYAAAEFSVRAADSDTSFQVVEKVIRCAQAGALAAGAELKYTHLTHYANRIANPTLARLFEENISRLGEKVEEPSPNERMGSSDMGNVSQLVPAIHPYVVIADPGIAAHTPEFAQAAASERGNQALLRAAKAMAMTAVDLLTQPELVAQAHAEFRQSIDPNAAWRKLRFFS</sequence>
<comment type="similarity">
    <text evidence="1">Belongs to the peptidase M20A family.</text>
</comment>
<keyword evidence="4" id="KW-1185">Reference proteome</keyword>
<dbReference type="FunFam" id="3.30.70.360:FF:000004">
    <property type="entry name" value="Peptidase M20 domain-containing protein 2"/>
    <property type="match status" value="1"/>
</dbReference>
<dbReference type="InterPro" id="IPR002933">
    <property type="entry name" value="Peptidase_M20"/>
</dbReference>
<gene>
    <name evidence="3" type="ORF">FKZ61_15620</name>
</gene>
<dbReference type="GO" id="GO:0071713">
    <property type="term" value="F:para-aminobenzoyl-glutamate hydrolase activity"/>
    <property type="evidence" value="ECO:0007669"/>
    <property type="project" value="TreeGrafter"/>
</dbReference>
<dbReference type="PANTHER" id="PTHR30575:SF0">
    <property type="entry name" value="XAA-ARG DIPEPTIDASE"/>
    <property type="match status" value="1"/>
</dbReference>
<dbReference type="Pfam" id="PF07687">
    <property type="entry name" value="M20_dimer"/>
    <property type="match status" value="1"/>
</dbReference>
<name>A0A540VD81_9CHLR</name>
<dbReference type="NCBIfam" id="TIGR01891">
    <property type="entry name" value="amidohydrolases"/>
    <property type="match status" value="1"/>
</dbReference>